<accession>A0A0C5CCB5</accession>
<evidence type="ECO:0000313" key="1">
    <source>
        <dbReference type="EMBL" id="AJM92837.1"/>
    </source>
</evidence>
<reference evidence="1 2" key="3">
    <citation type="journal article" date="2019" name="Int. J. Syst. Evol. Microbiol.">
        <title>Nitrosopumilus adriaticus sp. nov. and Nitrosopumilus piranensis sp. nov., two ammonia-oxidizing archaea from the Adriatic Sea and members of the class Nitrososphaeria.</title>
        <authorList>
            <person name="Bayer B."/>
            <person name="Vojvoda J."/>
            <person name="Reinthaler T."/>
            <person name="Reyes C."/>
            <person name="Pinto M."/>
            <person name="Herndl G.J."/>
        </authorList>
    </citation>
    <scope>NUCLEOTIDE SEQUENCE [LARGE SCALE GENOMIC DNA]</scope>
    <source>
        <strain evidence="1 2">D3C</strain>
    </source>
</reference>
<keyword evidence="2" id="KW-1185">Reference proteome</keyword>
<dbReference type="AlphaFoldDB" id="A0A0C5CCB5"/>
<proteinExistence type="predicted"/>
<gene>
    <name evidence="1" type="ORF">NPIRD3C_1625</name>
</gene>
<sequence length="48" mass="5467">MPPPIFCFEPWSNFILKTFIGITNADKADKMTIKINPNSVPDGRWLTT</sequence>
<name>A0A0C5CCB5_9ARCH</name>
<organism evidence="1 2">
    <name type="scientific">Nitrosopumilus piranensis</name>
    <dbReference type="NCBI Taxonomy" id="1582439"/>
    <lineage>
        <taxon>Archaea</taxon>
        <taxon>Nitrososphaerota</taxon>
        <taxon>Nitrososphaeria</taxon>
        <taxon>Nitrosopumilales</taxon>
        <taxon>Nitrosopumilaceae</taxon>
        <taxon>Nitrosopumilus</taxon>
    </lineage>
</organism>
<dbReference type="KEGG" id="nid:NPIRD3C_1625"/>
<reference evidence="1 2" key="2">
    <citation type="journal article" date="2016" name="ISME J.">
        <title>Physiological and genomic characterization of two novel marine thaumarchaeal strains indicates niche differentiation.</title>
        <authorList>
            <person name="Bayer B."/>
            <person name="Vojvoda J."/>
            <person name="Offre P."/>
            <person name="Alves R.J."/>
            <person name="Elisabeth N.H."/>
            <person name="Garcia J.A."/>
            <person name="Volland J.M."/>
            <person name="Srivastava A."/>
            <person name="Schleper C."/>
            <person name="Herndl G.J."/>
        </authorList>
    </citation>
    <scope>NUCLEOTIDE SEQUENCE [LARGE SCALE GENOMIC DNA]</scope>
    <source>
        <strain evidence="1 2">D3C</strain>
    </source>
</reference>
<dbReference type="HOGENOM" id="CLU_3147810_0_0_2"/>
<protein>
    <submittedName>
        <fullName evidence="1">Uncharacterized protein</fullName>
    </submittedName>
</protein>
<dbReference type="Proteomes" id="UP000032027">
    <property type="component" value="Chromosome"/>
</dbReference>
<evidence type="ECO:0000313" key="2">
    <source>
        <dbReference type="Proteomes" id="UP000032027"/>
    </source>
</evidence>
<reference evidence="2" key="1">
    <citation type="submission" date="2015-02" db="EMBL/GenBank/DDBJ databases">
        <title>Characterization of two novel Thaumarchaeota isolated from the Northern Adriatic Sea.</title>
        <authorList>
            <person name="Bayer B."/>
            <person name="Vojvoda J."/>
            <person name="Offre P."/>
            <person name="Srivastava A."/>
            <person name="Elisabeth N."/>
            <person name="Garcia J.A.L."/>
            <person name="Schleper C."/>
            <person name="Herndl G.J."/>
        </authorList>
    </citation>
    <scope>NUCLEOTIDE SEQUENCE [LARGE SCALE GENOMIC DNA]</scope>
    <source>
        <strain evidence="2">D3C</strain>
    </source>
</reference>
<dbReference type="EMBL" id="CP010868">
    <property type="protein sequence ID" value="AJM92837.1"/>
    <property type="molecule type" value="Genomic_DNA"/>
</dbReference>